<keyword evidence="3" id="KW-1185">Reference proteome</keyword>
<dbReference type="AlphaFoldDB" id="A0AAD5VEI3"/>
<feature type="compositionally biased region" description="Polar residues" evidence="1">
    <location>
        <begin position="172"/>
        <end position="188"/>
    </location>
</feature>
<organism evidence="2 3">
    <name type="scientific">Meripilus lineatus</name>
    <dbReference type="NCBI Taxonomy" id="2056292"/>
    <lineage>
        <taxon>Eukaryota</taxon>
        <taxon>Fungi</taxon>
        <taxon>Dikarya</taxon>
        <taxon>Basidiomycota</taxon>
        <taxon>Agaricomycotina</taxon>
        <taxon>Agaricomycetes</taxon>
        <taxon>Polyporales</taxon>
        <taxon>Meripilaceae</taxon>
        <taxon>Meripilus</taxon>
    </lineage>
</organism>
<feature type="compositionally biased region" description="Basic and acidic residues" evidence="1">
    <location>
        <begin position="314"/>
        <end position="323"/>
    </location>
</feature>
<dbReference type="EMBL" id="JANAWD010000005">
    <property type="protein sequence ID" value="KAJ3491921.1"/>
    <property type="molecule type" value="Genomic_DNA"/>
</dbReference>
<proteinExistence type="predicted"/>
<dbReference type="Proteomes" id="UP001212997">
    <property type="component" value="Unassembled WGS sequence"/>
</dbReference>
<gene>
    <name evidence="2" type="ORF">NLI96_g387</name>
</gene>
<protein>
    <submittedName>
        <fullName evidence="2">Uncharacterized protein</fullName>
    </submittedName>
</protein>
<evidence type="ECO:0000313" key="3">
    <source>
        <dbReference type="Proteomes" id="UP001212997"/>
    </source>
</evidence>
<reference evidence="2" key="1">
    <citation type="submission" date="2022-07" db="EMBL/GenBank/DDBJ databases">
        <title>Genome Sequence of Physisporinus lineatus.</title>
        <authorList>
            <person name="Buettner E."/>
        </authorList>
    </citation>
    <scope>NUCLEOTIDE SEQUENCE</scope>
    <source>
        <strain evidence="2">VT162</strain>
    </source>
</reference>
<name>A0AAD5VEI3_9APHY</name>
<feature type="region of interest" description="Disordered" evidence="1">
    <location>
        <begin position="170"/>
        <end position="263"/>
    </location>
</feature>
<feature type="compositionally biased region" description="Basic and acidic residues" evidence="1">
    <location>
        <begin position="366"/>
        <end position="380"/>
    </location>
</feature>
<accession>A0AAD5VEI3</accession>
<feature type="region of interest" description="Disordered" evidence="1">
    <location>
        <begin position="305"/>
        <end position="380"/>
    </location>
</feature>
<evidence type="ECO:0000313" key="2">
    <source>
        <dbReference type="EMBL" id="KAJ3491921.1"/>
    </source>
</evidence>
<sequence length="422" mass="46604">MSNTLNFNGFEVWLQLASDESVFPLADSNVIGNTISVIVPLKICRKPFEVAYRRDPKLAPVSAWFNITATSARTEKRAYGYTIKEDPKSQEGIGIPYIVGETFNLPRWSKSHGNRPEILAEVKVEVFRAKEAVTADNLRDRNNVQEYLLDKFEDGPYAVYEFSFKDGREPSQIASPISGHTTAPTSDTVSKRLRPPNSANGGHLPSPEPRGDGAVALPTPSTSADSISSPGISRLPPPPPPVPRLRDHLHVSSNSPPLVASLASTTNNGSLSYTNHLKPLIEKFGPTSKNLNPSLFQSFKLKRKASFSSDGEDVDHLDPDSPIRKKHKDQYDDHDEIDERVWEFGGPEDDHAMADGEDGDDDDTERDIAKNPHMRSDPIERLVAELDRAKSERKELEAQLKAQIAEERARIARLKAALSAAG</sequence>
<feature type="compositionally biased region" description="Basic and acidic residues" evidence="1">
    <location>
        <begin position="337"/>
        <end position="354"/>
    </location>
</feature>
<evidence type="ECO:0000256" key="1">
    <source>
        <dbReference type="SAM" id="MobiDB-lite"/>
    </source>
</evidence>
<comment type="caution">
    <text evidence="2">The sequence shown here is derived from an EMBL/GenBank/DDBJ whole genome shotgun (WGS) entry which is preliminary data.</text>
</comment>
<feature type="compositionally biased region" description="Acidic residues" evidence="1">
    <location>
        <begin position="355"/>
        <end position="365"/>
    </location>
</feature>
<feature type="compositionally biased region" description="Polar residues" evidence="1">
    <location>
        <begin position="251"/>
        <end position="263"/>
    </location>
</feature>